<evidence type="ECO:0000256" key="4">
    <source>
        <dbReference type="ARBA" id="ARBA00022989"/>
    </source>
</evidence>
<keyword evidence="4 6" id="KW-1133">Transmembrane helix</keyword>
<evidence type="ECO:0000256" key="3">
    <source>
        <dbReference type="ARBA" id="ARBA00022692"/>
    </source>
</evidence>
<keyword evidence="9" id="KW-1185">Reference proteome</keyword>
<dbReference type="PANTHER" id="PTHR35007">
    <property type="entry name" value="INTEGRAL MEMBRANE PROTEIN-RELATED"/>
    <property type="match status" value="1"/>
</dbReference>
<dbReference type="GO" id="GO:0005886">
    <property type="term" value="C:plasma membrane"/>
    <property type="evidence" value="ECO:0007669"/>
    <property type="project" value="UniProtKB-SubCell"/>
</dbReference>
<evidence type="ECO:0000256" key="5">
    <source>
        <dbReference type="ARBA" id="ARBA00023136"/>
    </source>
</evidence>
<sequence>MTAALGIATLAVAAAAATVLLVIREVHIRTLNTRVANAVIGISDRSTASQGMIGWMSSIGMRYRRFYAEENLEQLRAVLQSSGFNHHRVLPIWIGIKTVSMFLFPAVALVVAQFSGREQMDVLILTLFGVMIGIMGPRLVLWVLKRRFDAAVRLGTPDTIDLLVVCSEAGMGLESGLERVAAEMAETNPAMARVLRGLLDDLRILPNRFDAFEKLGTLSDGLRRFGTMISQSLQYGTPLSQALRSIAEDLRRERITKLEERAHKLGAKLTVPMVLFLLPAMFVILGGSSFLHLIRAFSKFGHG</sequence>
<feature type="transmembrane region" description="Helical" evidence="6">
    <location>
        <begin position="271"/>
        <end position="294"/>
    </location>
</feature>
<evidence type="ECO:0000259" key="7">
    <source>
        <dbReference type="Pfam" id="PF00482"/>
    </source>
</evidence>
<evidence type="ECO:0000256" key="1">
    <source>
        <dbReference type="ARBA" id="ARBA00004651"/>
    </source>
</evidence>
<evidence type="ECO:0000313" key="9">
    <source>
        <dbReference type="Proteomes" id="UP000449969"/>
    </source>
</evidence>
<dbReference type="PANTHER" id="PTHR35007:SF2">
    <property type="entry name" value="PILUS ASSEMBLE PROTEIN"/>
    <property type="match status" value="1"/>
</dbReference>
<dbReference type="EMBL" id="WQNE01000021">
    <property type="protein sequence ID" value="MVT76040.1"/>
    <property type="molecule type" value="Genomic_DNA"/>
</dbReference>
<keyword evidence="3 6" id="KW-0812">Transmembrane</keyword>
<accession>A0A844TNC2</accession>
<feature type="transmembrane region" description="Helical" evidence="6">
    <location>
        <begin position="122"/>
        <end position="144"/>
    </location>
</feature>
<comment type="subcellular location">
    <subcellularLocation>
        <location evidence="1">Cell membrane</location>
        <topology evidence="1">Multi-pass membrane protein</topology>
    </subcellularLocation>
</comment>
<gene>
    <name evidence="8" type="ORF">GPL20_23825</name>
</gene>
<dbReference type="RefSeq" id="WP_157332162.1">
    <property type="nucleotide sequence ID" value="NZ_JANADL010000004.1"/>
</dbReference>
<dbReference type="InterPro" id="IPR018076">
    <property type="entry name" value="T2SS_GspF_dom"/>
</dbReference>
<name>A0A844TNC2_9BRAD</name>
<dbReference type="OrthoDB" id="9810662at2"/>
<dbReference type="AlphaFoldDB" id="A0A844TNC2"/>
<dbReference type="Pfam" id="PF00482">
    <property type="entry name" value="T2SSF"/>
    <property type="match status" value="1"/>
</dbReference>
<comment type="caution">
    <text evidence="8">The sequence shown here is derived from an EMBL/GenBank/DDBJ whole genome shotgun (WGS) entry which is preliminary data.</text>
</comment>
<dbReference type="Proteomes" id="UP000449969">
    <property type="component" value="Unassembled WGS sequence"/>
</dbReference>
<keyword evidence="2" id="KW-1003">Cell membrane</keyword>
<organism evidence="8 9">
    <name type="scientific">Bradyrhizobium cajani</name>
    <dbReference type="NCBI Taxonomy" id="1928661"/>
    <lineage>
        <taxon>Bacteria</taxon>
        <taxon>Pseudomonadati</taxon>
        <taxon>Pseudomonadota</taxon>
        <taxon>Alphaproteobacteria</taxon>
        <taxon>Hyphomicrobiales</taxon>
        <taxon>Nitrobacteraceae</taxon>
        <taxon>Bradyrhizobium</taxon>
    </lineage>
</organism>
<feature type="domain" description="Type II secretion system protein GspF" evidence="7">
    <location>
        <begin position="160"/>
        <end position="285"/>
    </location>
</feature>
<proteinExistence type="predicted"/>
<evidence type="ECO:0000256" key="6">
    <source>
        <dbReference type="SAM" id="Phobius"/>
    </source>
</evidence>
<keyword evidence="5 6" id="KW-0472">Membrane</keyword>
<feature type="transmembrane region" description="Helical" evidence="6">
    <location>
        <begin position="6"/>
        <end position="23"/>
    </location>
</feature>
<protein>
    <submittedName>
        <fullName evidence="8">Type II secretion system F family protein</fullName>
    </submittedName>
</protein>
<reference evidence="8 9" key="1">
    <citation type="submission" date="2019-12" db="EMBL/GenBank/DDBJ databases">
        <title>Draft genome sequences Bradyrhizobium cajani AMBPC1010, Bradyrhizobium pachyrhizi AMBPC1040 and Bradyrhizobium yuanmingense ALSPC3051, three plant growth promoting strains isolated from nodules of Cajanus cajan L. in Dominican Republic.</title>
        <authorList>
            <person name="Flores-Felix J.D."/>
            <person name="Araujo J."/>
            <person name="Diaz-Alcantara C."/>
            <person name="Gonzalez-Andres F."/>
            <person name="Velazquez E."/>
        </authorList>
    </citation>
    <scope>NUCLEOTIDE SEQUENCE [LARGE SCALE GENOMIC DNA]</scope>
    <source>
        <strain evidence="8 9">1010</strain>
    </source>
</reference>
<evidence type="ECO:0000313" key="8">
    <source>
        <dbReference type="EMBL" id="MVT76040.1"/>
    </source>
</evidence>
<feature type="transmembrane region" description="Helical" evidence="6">
    <location>
        <begin position="90"/>
        <end position="116"/>
    </location>
</feature>
<evidence type="ECO:0000256" key="2">
    <source>
        <dbReference type="ARBA" id="ARBA00022475"/>
    </source>
</evidence>